<dbReference type="EMBL" id="CP089291">
    <property type="protein sequence ID" value="UOF89863.1"/>
    <property type="molecule type" value="Genomic_DNA"/>
</dbReference>
<evidence type="ECO:0000313" key="3">
    <source>
        <dbReference type="EMBL" id="UOF89863.1"/>
    </source>
</evidence>
<dbReference type="PANTHER" id="PTHR46797">
    <property type="entry name" value="HTH-TYPE TRANSCRIPTIONAL REGULATOR"/>
    <property type="match status" value="1"/>
</dbReference>
<evidence type="ECO:0000256" key="1">
    <source>
        <dbReference type="ARBA" id="ARBA00023125"/>
    </source>
</evidence>
<dbReference type="PROSITE" id="PS50943">
    <property type="entry name" value="HTH_CROC1"/>
    <property type="match status" value="1"/>
</dbReference>
<dbReference type="SUPFAM" id="SSF47413">
    <property type="entry name" value="lambda repressor-like DNA-binding domains"/>
    <property type="match status" value="1"/>
</dbReference>
<reference evidence="3" key="1">
    <citation type="submission" date="2021-12" db="EMBL/GenBank/DDBJ databases">
        <title>Alicyclobacillaceae gen. nov., sp. nov., isolated from chalcocite enrichment system.</title>
        <authorList>
            <person name="Jiang Z."/>
        </authorList>
    </citation>
    <scope>NUCLEOTIDE SEQUENCE</scope>
    <source>
        <strain evidence="3">MYW30-H2</strain>
    </source>
</reference>
<proteinExistence type="predicted"/>
<dbReference type="Gene3D" id="1.10.260.40">
    <property type="entry name" value="lambda repressor-like DNA-binding domains"/>
    <property type="match status" value="1"/>
</dbReference>
<feature type="domain" description="HTH cro/C1-type" evidence="2">
    <location>
        <begin position="13"/>
        <end position="67"/>
    </location>
</feature>
<dbReference type="Proteomes" id="UP000830167">
    <property type="component" value="Chromosome"/>
</dbReference>
<dbReference type="RefSeq" id="WP_347436555.1">
    <property type="nucleotide sequence ID" value="NZ_CP089291.1"/>
</dbReference>
<keyword evidence="1" id="KW-0238">DNA-binding</keyword>
<dbReference type="CDD" id="cd00093">
    <property type="entry name" value="HTH_XRE"/>
    <property type="match status" value="1"/>
</dbReference>
<evidence type="ECO:0000313" key="4">
    <source>
        <dbReference type="Proteomes" id="UP000830167"/>
    </source>
</evidence>
<accession>A0ABY4CH70</accession>
<gene>
    <name evidence="3" type="ORF">LSG31_18610</name>
</gene>
<evidence type="ECO:0000259" key="2">
    <source>
        <dbReference type="PROSITE" id="PS50943"/>
    </source>
</evidence>
<dbReference type="InterPro" id="IPR010982">
    <property type="entry name" value="Lambda_DNA-bd_dom_sf"/>
</dbReference>
<protein>
    <submittedName>
        <fullName evidence="3">Helix-turn-helix domain-containing protein</fullName>
    </submittedName>
</protein>
<dbReference type="InterPro" id="IPR001387">
    <property type="entry name" value="Cro/C1-type_HTH"/>
</dbReference>
<keyword evidence="4" id="KW-1185">Reference proteome</keyword>
<dbReference type="SMART" id="SM00530">
    <property type="entry name" value="HTH_XRE"/>
    <property type="match status" value="1"/>
</dbReference>
<organism evidence="3 4">
    <name type="scientific">Fodinisporobacter ferrooxydans</name>
    <dbReference type="NCBI Taxonomy" id="2901836"/>
    <lineage>
        <taxon>Bacteria</taxon>
        <taxon>Bacillati</taxon>
        <taxon>Bacillota</taxon>
        <taxon>Bacilli</taxon>
        <taxon>Bacillales</taxon>
        <taxon>Alicyclobacillaceae</taxon>
        <taxon>Fodinisporobacter</taxon>
    </lineage>
</organism>
<dbReference type="Pfam" id="PF01381">
    <property type="entry name" value="HTH_3"/>
    <property type="match status" value="1"/>
</dbReference>
<sequence>MQKNPGKNLGYKLKILRIKNNWTQKELSKRCGISTPHISSIERGKRNPSLQYAARLSQALDVPIQYFCDVENNMVFYPTGSLPHIHTFSPSIQRLLLNESNTPYLALAQRISEIGESAIPIVYALVDALHTSHTN</sequence>
<dbReference type="PANTHER" id="PTHR46797:SF1">
    <property type="entry name" value="METHYLPHOSPHONATE SYNTHASE"/>
    <property type="match status" value="1"/>
</dbReference>
<name>A0ABY4CH70_9BACL</name>
<dbReference type="InterPro" id="IPR050807">
    <property type="entry name" value="TransReg_Diox_bact_type"/>
</dbReference>